<keyword evidence="5 9" id="KW-0297">G-protein coupled receptor</keyword>
<feature type="transmembrane region" description="Helical" evidence="10">
    <location>
        <begin position="189"/>
        <end position="214"/>
    </location>
</feature>
<dbReference type="PANTHER" id="PTHR24247:SF195">
    <property type="entry name" value="G-PROTEIN COUPLED RECEPTORS FAMILY 1 PROFILE DOMAIN-CONTAINING PROTEIN"/>
    <property type="match status" value="1"/>
</dbReference>
<feature type="transmembrane region" description="Helical" evidence="10">
    <location>
        <begin position="64"/>
        <end position="82"/>
    </location>
</feature>
<dbReference type="Proteomes" id="UP000007110">
    <property type="component" value="Unassembled WGS sequence"/>
</dbReference>
<evidence type="ECO:0000256" key="8">
    <source>
        <dbReference type="ARBA" id="ARBA00023224"/>
    </source>
</evidence>
<evidence type="ECO:0000256" key="10">
    <source>
        <dbReference type="SAM" id="Phobius"/>
    </source>
</evidence>
<dbReference type="GeneID" id="764918"/>
<protein>
    <recommendedName>
        <fullName evidence="11">G-protein coupled receptors family 1 profile domain-containing protein</fullName>
    </recommendedName>
</protein>
<keyword evidence="2" id="KW-1003">Cell membrane</keyword>
<dbReference type="RefSeq" id="XP_001201542.3">
    <property type="nucleotide sequence ID" value="XM_001201542.4"/>
</dbReference>
<dbReference type="OMA" id="CWCPWFI"/>
<dbReference type="EnsemblMetazoa" id="XM_001201542">
    <property type="protein sequence ID" value="XP_001201542"/>
    <property type="gene ID" value="LOC764918"/>
</dbReference>
<evidence type="ECO:0000256" key="4">
    <source>
        <dbReference type="ARBA" id="ARBA00022989"/>
    </source>
</evidence>
<dbReference type="OrthoDB" id="10071887at2759"/>
<evidence type="ECO:0000313" key="13">
    <source>
        <dbReference type="Proteomes" id="UP000007110"/>
    </source>
</evidence>
<dbReference type="FunCoup" id="A0A7M7G1B2">
    <property type="interactions" value="301"/>
</dbReference>
<dbReference type="GO" id="GO:0045202">
    <property type="term" value="C:synapse"/>
    <property type="evidence" value="ECO:0000318"/>
    <property type="project" value="GO_Central"/>
</dbReference>
<dbReference type="InParanoid" id="A0A7M7G1B2"/>
<dbReference type="PANTHER" id="PTHR24247">
    <property type="entry name" value="5-HYDROXYTRYPTAMINE RECEPTOR"/>
    <property type="match status" value="1"/>
</dbReference>
<evidence type="ECO:0000256" key="5">
    <source>
        <dbReference type="ARBA" id="ARBA00023040"/>
    </source>
</evidence>
<evidence type="ECO:0000256" key="6">
    <source>
        <dbReference type="ARBA" id="ARBA00023136"/>
    </source>
</evidence>
<feature type="transmembrane region" description="Helical" evidence="10">
    <location>
        <begin position="102"/>
        <end position="123"/>
    </location>
</feature>
<feature type="domain" description="G-protein coupled receptors family 1 profile" evidence="11">
    <location>
        <begin position="43"/>
        <end position="354"/>
    </location>
</feature>
<dbReference type="KEGG" id="spu:764918"/>
<evidence type="ECO:0000256" key="2">
    <source>
        <dbReference type="ARBA" id="ARBA00022475"/>
    </source>
</evidence>
<dbReference type="SUPFAM" id="SSF81321">
    <property type="entry name" value="Family A G protein-coupled receptor-like"/>
    <property type="match status" value="1"/>
</dbReference>
<dbReference type="GO" id="GO:0005886">
    <property type="term" value="C:plasma membrane"/>
    <property type="evidence" value="ECO:0000318"/>
    <property type="project" value="GO_Central"/>
</dbReference>
<proteinExistence type="inferred from homology"/>
<dbReference type="Gene3D" id="1.20.1070.10">
    <property type="entry name" value="Rhodopsin 7-helix transmembrane proteins"/>
    <property type="match status" value="1"/>
</dbReference>
<feature type="transmembrane region" description="Helical" evidence="10">
    <location>
        <begin position="24"/>
        <end position="52"/>
    </location>
</feature>
<keyword evidence="6 10" id="KW-0472">Membrane</keyword>
<evidence type="ECO:0000313" key="12">
    <source>
        <dbReference type="EnsemblMetazoa" id="XP_001201542"/>
    </source>
</evidence>
<keyword evidence="13" id="KW-1185">Reference proteome</keyword>
<sequence length="387" mass="43670">MENANNTRSIVNSSDMYVYPYSTAWLAIVPLVISLISSVTVIGNLMVIVAFIRDHCIRFKVANLFILNLAITDFIVGAFMWPVNISWLIKDEWVHGEIVCKVWLIVDYTITMMSALTLVMISWNRYCVLSMGIKYQAFQTKKRVGLILFSTWTAVLLWYSFLAFAWSPLTGQYSVDYTYNCELEFTGHLVITLIVNVLQFFIPFTILLSLNIAVYNNIRQRSRGIVGPSPPILPPADLPGPGARRLTPDSLKATTSKSISAALPAEPCPDKYAPSTSLNAPRDPSKTEGWTFARHRKAAVVLGILVGCFLVCWVPIQITSVMFSICGTKCVTYLNWEVTNALVWGNSLINPFIYAATNRHFRRNFRHFLLLDRWACDMKCSKTKCCS</sequence>
<organism evidence="12 13">
    <name type="scientific">Strongylocentrotus purpuratus</name>
    <name type="common">Purple sea urchin</name>
    <dbReference type="NCBI Taxonomy" id="7668"/>
    <lineage>
        <taxon>Eukaryota</taxon>
        <taxon>Metazoa</taxon>
        <taxon>Echinodermata</taxon>
        <taxon>Eleutherozoa</taxon>
        <taxon>Echinozoa</taxon>
        <taxon>Echinoidea</taxon>
        <taxon>Euechinoidea</taxon>
        <taxon>Echinacea</taxon>
        <taxon>Camarodonta</taxon>
        <taxon>Echinidea</taxon>
        <taxon>Strongylocentrotidae</taxon>
        <taxon>Strongylocentrotus</taxon>
    </lineage>
</organism>
<dbReference type="GO" id="GO:0007187">
    <property type="term" value="P:G protein-coupled receptor signaling pathway, coupled to cyclic nucleotide second messenger"/>
    <property type="evidence" value="ECO:0000318"/>
    <property type="project" value="GO_Central"/>
</dbReference>
<evidence type="ECO:0000256" key="7">
    <source>
        <dbReference type="ARBA" id="ARBA00023170"/>
    </source>
</evidence>
<keyword evidence="3 9" id="KW-0812">Transmembrane</keyword>
<dbReference type="InterPro" id="IPR000276">
    <property type="entry name" value="GPCR_Rhodpsn"/>
</dbReference>
<reference evidence="13" key="1">
    <citation type="submission" date="2015-02" db="EMBL/GenBank/DDBJ databases">
        <title>Genome sequencing for Strongylocentrotus purpuratus.</title>
        <authorList>
            <person name="Murali S."/>
            <person name="Liu Y."/>
            <person name="Vee V."/>
            <person name="English A."/>
            <person name="Wang M."/>
            <person name="Skinner E."/>
            <person name="Han Y."/>
            <person name="Muzny D.M."/>
            <person name="Worley K.C."/>
            <person name="Gibbs R.A."/>
        </authorList>
    </citation>
    <scope>NUCLEOTIDE SEQUENCE</scope>
</reference>
<dbReference type="Pfam" id="PF00001">
    <property type="entry name" value="7tm_1"/>
    <property type="match status" value="1"/>
</dbReference>
<reference evidence="12" key="2">
    <citation type="submission" date="2021-01" db="UniProtKB">
        <authorList>
            <consortium name="EnsemblMetazoa"/>
        </authorList>
    </citation>
    <scope>IDENTIFICATION</scope>
</reference>
<dbReference type="PROSITE" id="PS50262">
    <property type="entry name" value="G_PROTEIN_RECEP_F1_2"/>
    <property type="match status" value="1"/>
</dbReference>
<comment type="subcellular location">
    <subcellularLocation>
        <location evidence="1">Cell membrane</location>
        <topology evidence="1">Multi-pass membrane protein</topology>
    </subcellularLocation>
</comment>
<keyword evidence="4 10" id="KW-1133">Transmembrane helix</keyword>
<dbReference type="GO" id="GO:0016907">
    <property type="term" value="F:G protein-coupled acetylcholine receptor activity"/>
    <property type="evidence" value="ECO:0000318"/>
    <property type="project" value="GO_Central"/>
</dbReference>
<feature type="transmembrane region" description="Helical" evidence="10">
    <location>
        <begin position="298"/>
        <end position="316"/>
    </location>
</feature>
<dbReference type="InterPro" id="IPR017452">
    <property type="entry name" value="GPCR_Rhodpsn_7TM"/>
</dbReference>
<evidence type="ECO:0000259" key="11">
    <source>
        <dbReference type="PROSITE" id="PS50262"/>
    </source>
</evidence>
<accession>A0A7M7G1B2</accession>
<dbReference type="GO" id="GO:0030425">
    <property type="term" value="C:dendrite"/>
    <property type="evidence" value="ECO:0000318"/>
    <property type="project" value="GO_Central"/>
</dbReference>
<dbReference type="AlphaFoldDB" id="A0A7M7G1B2"/>
<dbReference type="GO" id="GO:0007268">
    <property type="term" value="P:chemical synaptic transmission"/>
    <property type="evidence" value="ECO:0000318"/>
    <property type="project" value="GO_Central"/>
</dbReference>
<dbReference type="PRINTS" id="PR00237">
    <property type="entry name" value="GPCRRHODOPSN"/>
</dbReference>
<feature type="transmembrane region" description="Helical" evidence="10">
    <location>
        <begin position="144"/>
        <end position="169"/>
    </location>
</feature>
<dbReference type="CDD" id="cd15048">
    <property type="entry name" value="7tmA_Histamine_H3R_H4R"/>
    <property type="match status" value="1"/>
</dbReference>
<dbReference type="GO" id="GO:0007197">
    <property type="term" value="P:adenylate cyclase-inhibiting G protein-coupled acetylcholine receptor signaling pathway"/>
    <property type="evidence" value="ECO:0000318"/>
    <property type="project" value="GO_Central"/>
</dbReference>
<dbReference type="PROSITE" id="PS00237">
    <property type="entry name" value="G_PROTEIN_RECEP_F1_1"/>
    <property type="match status" value="1"/>
</dbReference>
<keyword evidence="8 9" id="KW-0807">Transducer</keyword>
<evidence type="ECO:0000256" key="1">
    <source>
        <dbReference type="ARBA" id="ARBA00004651"/>
    </source>
</evidence>
<keyword evidence="7 9" id="KW-0675">Receptor</keyword>
<evidence type="ECO:0000256" key="9">
    <source>
        <dbReference type="RuleBase" id="RU000688"/>
    </source>
</evidence>
<evidence type="ECO:0000256" key="3">
    <source>
        <dbReference type="ARBA" id="ARBA00022692"/>
    </source>
</evidence>
<comment type="similarity">
    <text evidence="9">Belongs to the G-protein coupled receptor 1 family.</text>
</comment>
<name>A0A7M7G1B2_STRPU</name>